<keyword evidence="2" id="KW-1185">Reference proteome</keyword>
<dbReference type="Proteomes" id="UP001218188">
    <property type="component" value="Unassembled WGS sequence"/>
</dbReference>
<accession>A0AAD6SF82</accession>
<dbReference type="AlphaFoldDB" id="A0AAD6SF82"/>
<gene>
    <name evidence="1" type="ORF">C8F04DRAFT_1190215</name>
</gene>
<name>A0AAD6SF82_9AGAR</name>
<comment type="caution">
    <text evidence="1">The sequence shown here is derived from an EMBL/GenBank/DDBJ whole genome shotgun (WGS) entry which is preliminary data.</text>
</comment>
<evidence type="ECO:0000313" key="1">
    <source>
        <dbReference type="EMBL" id="KAJ7026824.1"/>
    </source>
</evidence>
<protein>
    <submittedName>
        <fullName evidence="1">Uncharacterized protein</fullName>
    </submittedName>
</protein>
<reference evidence="1" key="1">
    <citation type="submission" date="2023-03" db="EMBL/GenBank/DDBJ databases">
        <title>Massive genome expansion in bonnet fungi (Mycena s.s.) driven by repeated elements and novel gene families across ecological guilds.</title>
        <authorList>
            <consortium name="Lawrence Berkeley National Laboratory"/>
            <person name="Harder C.B."/>
            <person name="Miyauchi S."/>
            <person name="Viragh M."/>
            <person name="Kuo A."/>
            <person name="Thoen E."/>
            <person name="Andreopoulos B."/>
            <person name="Lu D."/>
            <person name="Skrede I."/>
            <person name="Drula E."/>
            <person name="Henrissat B."/>
            <person name="Morin E."/>
            <person name="Kohler A."/>
            <person name="Barry K."/>
            <person name="LaButti K."/>
            <person name="Morin E."/>
            <person name="Salamov A."/>
            <person name="Lipzen A."/>
            <person name="Mereny Z."/>
            <person name="Hegedus B."/>
            <person name="Baldrian P."/>
            <person name="Stursova M."/>
            <person name="Weitz H."/>
            <person name="Taylor A."/>
            <person name="Grigoriev I.V."/>
            <person name="Nagy L.G."/>
            <person name="Martin F."/>
            <person name="Kauserud H."/>
        </authorList>
    </citation>
    <scope>NUCLEOTIDE SEQUENCE</scope>
    <source>
        <strain evidence="1">CBHHK200</strain>
    </source>
</reference>
<proteinExistence type="predicted"/>
<sequence length="120" mass="13533">MTPSAIAIRIVKMTGGYNRIVSRITLEIWQLALNQRWKGHRAPALSRCSLVPVRELSVLQAASSPGSCLWSNHSAEDSVLHMCFTDLELCEVPQEEIRTTWSGEEVQRGGEILMPFLRIR</sequence>
<dbReference type="EMBL" id="JARJCM010000133">
    <property type="protein sequence ID" value="KAJ7026824.1"/>
    <property type="molecule type" value="Genomic_DNA"/>
</dbReference>
<evidence type="ECO:0000313" key="2">
    <source>
        <dbReference type="Proteomes" id="UP001218188"/>
    </source>
</evidence>
<organism evidence="1 2">
    <name type="scientific">Mycena alexandri</name>
    <dbReference type="NCBI Taxonomy" id="1745969"/>
    <lineage>
        <taxon>Eukaryota</taxon>
        <taxon>Fungi</taxon>
        <taxon>Dikarya</taxon>
        <taxon>Basidiomycota</taxon>
        <taxon>Agaricomycotina</taxon>
        <taxon>Agaricomycetes</taxon>
        <taxon>Agaricomycetidae</taxon>
        <taxon>Agaricales</taxon>
        <taxon>Marasmiineae</taxon>
        <taxon>Mycenaceae</taxon>
        <taxon>Mycena</taxon>
    </lineage>
</organism>